<dbReference type="Proteomes" id="UP000031668">
    <property type="component" value="Unassembled WGS sequence"/>
</dbReference>
<dbReference type="EMBL" id="JWZT01001610">
    <property type="protein sequence ID" value="KII71827.1"/>
    <property type="molecule type" value="Genomic_DNA"/>
</dbReference>
<protein>
    <submittedName>
        <fullName evidence="1">Uncharacterized protein</fullName>
    </submittedName>
</protein>
<sequence>MVDEAHVENQRSSTFDELFNQGLIVKQINRDGNIKADITNDNPSIVIHSDRLKPYLLEETRAAKTKLDNCMPQCILTINQEDGDGYYLHIIPYVRGSIITEIIEN</sequence>
<gene>
    <name evidence="1" type="ORF">RF11_01371</name>
</gene>
<organism evidence="1 2">
    <name type="scientific">Thelohanellus kitauei</name>
    <name type="common">Myxosporean</name>
    <dbReference type="NCBI Taxonomy" id="669202"/>
    <lineage>
        <taxon>Eukaryota</taxon>
        <taxon>Metazoa</taxon>
        <taxon>Cnidaria</taxon>
        <taxon>Myxozoa</taxon>
        <taxon>Myxosporea</taxon>
        <taxon>Bivalvulida</taxon>
        <taxon>Platysporina</taxon>
        <taxon>Myxobolidae</taxon>
        <taxon>Thelohanellus</taxon>
    </lineage>
</organism>
<evidence type="ECO:0000313" key="1">
    <source>
        <dbReference type="EMBL" id="KII71827.1"/>
    </source>
</evidence>
<dbReference type="AlphaFoldDB" id="A0A0C2NCY0"/>
<accession>A0A0C2NCY0</accession>
<proteinExistence type="predicted"/>
<name>A0A0C2NCY0_THEKT</name>
<keyword evidence="2" id="KW-1185">Reference proteome</keyword>
<evidence type="ECO:0000313" key="2">
    <source>
        <dbReference type="Proteomes" id="UP000031668"/>
    </source>
</evidence>
<comment type="caution">
    <text evidence="1">The sequence shown here is derived from an EMBL/GenBank/DDBJ whole genome shotgun (WGS) entry which is preliminary data.</text>
</comment>
<reference evidence="1 2" key="1">
    <citation type="journal article" date="2014" name="Genome Biol. Evol.">
        <title>The genome of the myxosporean Thelohanellus kitauei shows adaptations to nutrient acquisition within its fish host.</title>
        <authorList>
            <person name="Yang Y."/>
            <person name="Xiong J."/>
            <person name="Zhou Z."/>
            <person name="Huo F."/>
            <person name="Miao W."/>
            <person name="Ran C."/>
            <person name="Liu Y."/>
            <person name="Zhang J."/>
            <person name="Feng J."/>
            <person name="Wang M."/>
            <person name="Wang M."/>
            <person name="Wang L."/>
            <person name="Yao B."/>
        </authorList>
    </citation>
    <scope>NUCLEOTIDE SEQUENCE [LARGE SCALE GENOMIC DNA]</scope>
    <source>
        <strain evidence="1">Wuqing</strain>
    </source>
</reference>